<reference evidence="1 2" key="1">
    <citation type="submission" date="2014-10" db="EMBL/GenBank/DDBJ databases">
        <title>Draft genome of the hookworm Ancylostoma caninum.</title>
        <authorList>
            <person name="Mitreva M."/>
        </authorList>
    </citation>
    <scope>NUCLEOTIDE SEQUENCE [LARGE SCALE GENOMIC DNA]</scope>
    <source>
        <strain evidence="1 2">Baltimore</strain>
    </source>
</reference>
<dbReference type="AlphaFoldDB" id="A0A368G2A0"/>
<evidence type="ECO:0000313" key="2">
    <source>
        <dbReference type="Proteomes" id="UP000252519"/>
    </source>
</evidence>
<comment type="caution">
    <text evidence="1">The sequence shown here is derived from an EMBL/GenBank/DDBJ whole genome shotgun (WGS) entry which is preliminary data.</text>
</comment>
<dbReference type="EMBL" id="JOJR01000389">
    <property type="protein sequence ID" value="RCN38571.1"/>
    <property type="molecule type" value="Genomic_DNA"/>
</dbReference>
<keyword evidence="2" id="KW-1185">Reference proteome</keyword>
<organism evidence="1 2">
    <name type="scientific">Ancylostoma caninum</name>
    <name type="common">Dog hookworm</name>
    <dbReference type="NCBI Taxonomy" id="29170"/>
    <lineage>
        <taxon>Eukaryota</taxon>
        <taxon>Metazoa</taxon>
        <taxon>Ecdysozoa</taxon>
        <taxon>Nematoda</taxon>
        <taxon>Chromadorea</taxon>
        <taxon>Rhabditida</taxon>
        <taxon>Rhabditina</taxon>
        <taxon>Rhabditomorpha</taxon>
        <taxon>Strongyloidea</taxon>
        <taxon>Ancylostomatidae</taxon>
        <taxon>Ancylostomatinae</taxon>
        <taxon>Ancylostoma</taxon>
    </lineage>
</organism>
<proteinExistence type="predicted"/>
<dbReference type="OrthoDB" id="10563957at2759"/>
<name>A0A368G2A0_ANCCA</name>
<evidence type="ECO:0000313" key="1">
    <source>
        <dbReference type="EMBL" id="RCN38571.1"/>
    </source>
</evidence>
<sequence>MQGISSLSSHDVARRAVQGAVVQVEGHGARTTNLAEAFHSNLRKHLGRQADPDFKKLLHRLRRSNLRANFRLRRLEQVPTEGSECMDEFERQRAASRAFIRTADITYYCRRMARFTSGKVI</sequence>
<accession>A0A368G2A0</accession>
<protein>
    <submittedName>
        <fullName evidence="1">Uncharacterized protein</fullName>
    </submittedName>
</protein>
<gene>
    <name evidence="1" type="ORF">ANCCAN_15511</name>
</gene>
<dbReference type="Proteomes" id="UP000252519">
    <property type="component" value="Unassembled WGS sequence"/>
</dbReference>